<dbReference type="Pfam" id="PF01904">
    <property type="entry name" value="DUF72"/>
    <property type="match status" value="1"/>
</dbReference>
<protein>
    <submittedName>
        <fullName evidence="1">DUF72 domain-containing protein</fullName>
    </submittedName>
</protein>
<comment type="caution">
    <text evidence="1">The sequence shown here is derived from an EMBL/GenBank/DDBJ whole genome shotgun (WGS) entry which is preliminary data.</text>
</comment>
<sequence length="268" mass="29545">MTTHPTRAPILIGIGGWTYEPWRDSFYPAKWPQKRELEYAANHVTAIEINGTYYSGFKPATFAGWARTVPDGFVFAVKASRYATNRKVLAEAGESIQRFVGQGIVELGDRLGPILWQFMATKKFDADDFGAFLKLLPASHDGVALRHAIQVRHDSFACPEFIALCRDAGVTIVFADSGEYPAIADITGDFVYARLENAVEEEATGYNDTALDHWATKARTWAAGGRPAGLPYVTTEAPPKQARDTFVFFINGAKIRAPHGAMALIERL</sequence>
<dbReference type="EMBL" id="JAELXS010000007">
    <property type="protein sequence ID" value="MBJ6122738.1"/>
    <property type="molecule type" value="Genomic_DNA"/>
</dbReference>
<evidence type="ECO:0000313" key="2">
    <source>
        <dbReference type="Proteomes" id="UP000640426"/>
    </source>
</evidence>
<accession>A0ABS0XRS9</accession>
<dbReference type="PANTHER" id="PTHR30348">
    <property type="entry name" value="UNCHARACTERIZED PROTEIN YECE"/>
    <property type="match status" value="1"/>
</dbReference>
<reference evidence="2" key="1">
    <citation type="submission" date="2020-12" db="EMBL/GenBank/DDBJ databases">
        <title>Hymenobacter sp.</title>
        <authorList>
            <person name="Kim M.K."/>
        </authorList>
    </citation>
    <scope>NUCLEOTIDE SEQUENCE [LARGE SCALE GENOMIC DNA]</scope>
    <source>
        <strain evidence="2">BT553</strain>
    </source>
</reference>
<gene>
    <name evidence="1" type="ORF">JAO74_13145</name>
</gene>
<evidence type="ECO:0000313" key="1">
    <source>
        <dbReference type="EMBL" id="MBJ6122738.1"/>
    </source>
</evidence>
<dbReference type="Gene3D" id="3.20.20.410">
    <property type="entry name" value="Protein of unknown function UPF0759"/>
    <property type="match status" value="1"/>
</dbReference>
<dbReference type="RefSeq" id="WP_199038799.1">
    <property type="nucleotide sequence ID" value="NZ_JAELXS010000007.1"/>
</dbReference>
<dbReference type="PANTHER" id="PTHR30348:SF4">
    <property type="entry name" value="DUF72 DOMAIN-CONTAINING PROTEIN"/>
    <property type="match status" value="1"/>
</dbReference>
<proteinExistence type="predicted"/>
<dbReference type="InterPro" id="IPR036520">
    <property type="entry name" value="UPF0759_sf"/>
</dbReference>
<organism evidence="1 2">
    <name type="scientific">Sphingomonas mollis</name>
    <dbReference type="NCBI Taxonomy" id="2795726"/>
    <lineage>
        <taxon>Bacteria</taxon>
        <taxon>Pseudomonadati</taxon>
        <taxon>Pseudomonadota</taxon>
        <taxon>Alphaproteobacteria</taxon>
        <taxon>Sphingomonadales</taxon>
        <taxon>Sphingomonadaceae</taxon>
        <taxon>Sphingomonas</taxon>
    </lineage>
</organism>
<dbReference type="Proteomes" id="UP000640426">
    <property type="component" value="Unassembled WGS sequence"/>
</dbReference>
<name>A0ABS0XRS9_9SPHN</name>
<keyword evidence="2" id="KW-1185">Reference proteome</keyword>
<dbReference type="InterPro" id="IPR002763">
    <property type="entry name" value="DUF72"/>
</dbReference>
<dbReference type="SUPFAM" id="SSF117396">
    <property type="entry name" value="TM1631-like"/>
    <property type="match status" value="1"/>
</dbReference>